<dbReference type="InterPro" id="IPR014264">
    <property type="entry name" value="PEP-CTERM_resp_reg"/>
</dbReference>
<evidence type="ECO:0000256" key="5">
    <source>
        <dbReference type="PROSITE-ProRule" id="PRU00169"/>
    </source>
</evidence>
<dbReference type="NCBIfam" id="TIGR02915">
    <property type="entry name" value="PEP_resp_reg"/>
    <property type="match status" value="1"/>
</dbReference>
<dbReference type="Pfam" id="PF02954">
    <property type="entry name" value="HTH_8"/>
    <property type="match status" value="1"/>
</dbReference>
<dbReference type="PROSITE" id="PS50045">
    <property type="entry name" value="SIGMA54_INTERACT_4"/>
    <property type="match status" value="1"/>
</dbReference>
<reference evidence="8" key="1">
    <citation type="journal article" date="2015" name="PeerJ">
        <title>First genomic representation of candidate bacterial phylum KSB3 points to enhanced environmental sensing as a trigger of wastewater bulking.</title>
        <authorList>
            <person name="Sekiguchi Y."/>
            <person name="Ohashi A."/>
            <person name="Parks D.H."/>
            <person name="Yamauchi T."/>
            <person name="Tyson G.W."/>
            <person name="Hugenholtz P."/>
        </authorList>
    </citation>
    <scope>NUCLEOTIDE SEQUENCE [LARGE SCALE GENOMIC DNA]</scope>
</reference>
<dbReference type="InterPro" id="IPR002197">
    <property type="entry name" value="HTH_Fis"/>
</dbReference>
<dbReference type="InterPro" id="IPR011006">
    <property type="entry name" value="CheY-like_superfamily"/>
</dbReference>
<dbReference type="Gene3D" id="1.10.8.60">
    <property type="match status" value="1"/>
</dbReference>
<feature type="domain" description="Response regulatory" evidence="7">
    <location>
        <begin position="8"/>
        <end position="126"/>
    </location>
</feature>
<dbReference type="InterPro" id="IPR009057">
    <property type="entry name" value="Homeodomain-like_sf"/>
</dbReference>
<keyword evidence="3" id="KW-0805">Transcription regulation</keyword>
<proteinExistence type="predicted"/>
<dbReference type="SMART" id="SM00382">
    <property type="entry name" value="AAA"/>
    <property type="match status" value="1"/>
</dbReference>
<dbReference type="InterPro" id="IPR001789">
    <property type="entry name" value="Sig_transdc_resp-reg_receiver"/>
</dbReference>
<evidence type="ECO:0000259" key="6">
    <source>
        <dbReference type="PROSITE" id="PS50045"/>
    </source>
</evidence>
<keyword evidence="9" id="KW-1185">Reference proteome</keyword>
<accession>A0A081BYL7</accession>
<dbReference type="SUPFAM" id="SSF52540">
    <property type="entry name" value="P-loop containing nucleoside triphosphate hydrolases"/>
    <property type="match status" value="1"/>
</dbReference>
<dbReference type="PROSITE" id="PS50110">
    <property type="entry name" value="RESPONSE_REGULATORY"/>
    <property type="match status" value="1"/>
</dbReference>
<dbReference type="Gene3D" id="3.40.50.300">
    <property type="entry name" value="P-loop containing nucleotide triphosphate hydrolases"/>
    <property type="match status" value="1"/>
</dbReference>
<keyword evidence="1" id="KW-0547">Nucleotide-binding</keyword>
<feature type="modified residue" description="4-aspartylphosphate" evidence="5">
    <location>
        <position position="56"/>
    </location>
</feature>
<organism evidence="8">
    <name type="scientific">Vecturithrix granuli</name>
    <dbReference type="NCBI Taxonomy" id="1499967"/>
    <lineage>
        <taxon>Bacteria</taxon>
        <taxon>Candidatus Moduliflexota</taxon>
        <taxon>Candidatus Vecturitrichia</taxon>
        <taxon>Candidatus Vecturitrichales</taxon>
        <taxon>Candidatus Vecturitrichaceae</taxon>
        <taxon>Candidatus Vecturithrix</taxon>
    </lineage>
</organism>
<dbReference type="InterPro" id="IPR025662">
    <property type="entry name" value="Sigma_54_int_dom_ATP-bd_1"/>
</dbReference>
<feature type="domain" description="Sigma-54 factor interaction" evidence="6">
    <location>
        <begin position="151"/>
        <end position="380"/>
    </location>
</feature>
<gene>
    <name evidence="8" type="ORF">U27_04389</name>
</gene>
<evidence type="ECO:0000256" key="2">
    <source>
        <dbReference type="ARBA" id="ARBA00022840"/>
    </source>
</evidence>
<dbReference type="FunFam" id="3.40.50.300:FF:000006">
    <property type="entry name" value="DNA-binding transcriptional regulator NtrC"/>
    <property type="match status" value="1"/>
</dbReference>
<dbReference type="Pfam" id="PF25601">
    <property type="entry name" value="AAA_lid_14"/>
    <property type="match status" value="1"/>
</dbReference>
<evidence type="ECO:0000313" key="8">
    <source>
        <dbReference type="EMBL" id="GAK57422.1"/>
    </source>
</evidence>
<dbReference type="PANTHER" id="PTHR32071">
    <property type="entry name" value="TRANSCRIPTIONAL REGULATORY PROTEIN"/>
    <property type="match status" value="1"/>
</dbReference>
<dbReference type="SUPFAM" id="SSF52172">
    <property type="entry name" value="CheY-like"/>
    <property type="match status" value="1"/>
</dbReference>
<dbReference type="Gene3D" id="1.10.10.60">
    <property type="entry name" value="Homeodomain-like"/>
    <property type="match status" value="1"/>
</dbReference>
<dbReference type="STRING" id="1499967.U27_04389"/>
<dbReference type="CDD" id="cd00156">
    <property type="entry name" value="REC"/>
    <property type="match status" value="1"/>
</dbReference>
<sequence length="454" mass="51678">MSEEARKSILIVEDDENIRKQMKWALAKEYDVLMAGDRATALQLCQKHSPGVMTLDLGLPPDPNGSSEGLQTLQEVLQHNPKTKIIIITGNQERANARKAVESGAYDFQNKPVDIEELKIVLRRAYNLYALEEENARLREQREQKNAFEDIIGESTRMKRLFSMIERIATTDISVLITGESGVGKELVAKAIHDRSLRKDFPFIPINCAAIPETLLESELFGHEKGAFTDAYTRKIGKVELADKGTLFLDEMGELGQPLQAKLLRFLQDQMIERVGGKNPIQVDVRVIAATNRNLEENIRQGLFREDLFFRLNEIHIHVPPLRERENDAQVLAKKFLDEFARETNRPIKGFTQNAQQLISDYAWPGNVRELRSRIKRAVVMADAALIKPEDLDLRAKSTPITLKEARDQIECKLIREALDRNNGNVSQAAKELEVTRPTLHDLMKKHNLSKDKF</sequence>
<dbReference type="PROSITE" id="PS00675">
    <property type="entry name" value="SIGMA54_INTERACT_1"/>
    <property type="match status" value="1"/>
</dbReference>
<dbReference type="GO" id="GO:0000160">
    <property type="term" value="P:phosphorelay signal transduction system"/>
    <property type="evidence" value="ECO:0007669"/>
    <property type="project" value="InterPro"/>
</dbReference>
<evidence type="ECO:0000256" key="1">
    <source>
        <dbReference type="ARBA" id="ARBA00022741"/>
    </source>
</evidence>
<dbReference type="Pfam" id="PF00072">
    <property type="entry name" value="Response_reg"/>
    <property type="match status" value="1"/>
</dbReference>
<dbReference type="AlphaFoldDB" id="A0A081BYL7"/>
<dbReference type="PRINTS" id="PR01590">
    <property type="entry name" value="HTHFIS"/>
</dbReference>
<dbReference type="Gene3D" id="3.40.50.2300">
    <property type="match status" value="1"/>
</dbReference>
<dbReference type="GO" id="GO:0043565">
    <property type="term" value="F:sequence-specific DNA binding"/>
    <property type="evidence" value="ECO:0007669"/>
    <property type="project" value="InterPro"/>
</dbReference>
<dbReference type="Pfam" id="PF00158">
    <property type="entry name" value="Sigma54_activat"/>
    <property type="match status" value="1"/>
</dbReference>
<keyword evidence="2" id="KW-0067">ATP-binding</keyword>
<dbReference type="SMART" id="SM00448">
    <property type="entry name" value="REC"/>
    <property type="match status" value="1"/>
</dbReference>
<dbReference type="InterPro" id="IPR058031">
    <property type="entry name" value="AAA_lid_NorR"/>
</dbReference>
<dbReference type="HOGENOM" id="CLU_000445_0_6_0"/>
<name>A0A081BYL7_VECG1</name>
<keyword evidence="5" id="KW-0597">Phosphoprotein</keyword>
<dbReference type="eggNOG" id="COG2204">
    <property type="taxonomic scope" value="Bacteria"/>
</dbReference>
<keyword evidence="4" id="KW-0804">Transcription</keyword>
<protein>
    <submittedName>
        <fullName evidence="8">Two component, sigma54 specific, transcriptional regulator, Fis family</fullName>
    </submittedName>
</protein>
<dbReference type="CDD" id="cd00009">
    <property type="entry name" value="AAA"/>
    <property type="match status" value="1"/>
</dbReference>
<dbReference type="GO" id="GO:0006355">
    <property type="term" value="P:regulation of DNA-templated transcription"/>
    <property type="evidence" value="ECO:0007669"/>
    <property type="project" value="InterPro"/>
</dbReference>
<dbReference type="PANTHER" id="PTHR32071:SF113">
    <property type="entry name" value="ALGINATE BIOSYNTHESIS TRANSCRIPTIONAL REGULATORY PROTEIN ALGB"/>
    <property type="match status" value="1"/>
</dbReference>
<dbReference type="EMBL" id="DF820466">
    <property type="protein sequence ID" value="GAK57422.1"/>
    <property type="molecule type" value="Genomic_DNA"/>
</dbReference>
<dbReference type="SUPFAM" id="SSF46689">
    <property type="entry name" value="Homeodomain-like"/>
    <property type="match status" value="1"/>
</dbReference>
<dbReference type="InterPro" id="IPR002078">
    <property type="entry name" value="Sigma_54_int"/>
</dbReference>
<dbReference type="Proteomes" id="UP000030661">
    <property type="component" value="Unassembled WGS sequence"/>
</dbReference>
<dbReference type="PROSITE" id="PS00676">
    <property type="entry name" value="SIGMA54_INTERACT_2"/>
    <property type="match status" value="1"/>
</dbReference>
<evidence type="ECO:0000259" key="7">
    <source>
        <dbReference type="PROSITE" id="PS50110"/>
    </source>
</evidence>
<dbReference type="InterPro" id="IPR027417">
    <property type="entry name" value="P-loop_NTPase"/>
</dbReference>
<evidence type="ECO:0000256" key="3">
    <source>
        <dbReference type="ARBA" id="ARBA00023015"/>
    </source>
</evidence>
<dbReference type="InterPro" id="IPR025943">
    <property type="entry name" value="Sigma_54_int_dom_ATP-bd_2"/>
</dbReference>
<evidence type="ECO:0000256" key="4">
    <source>
        <dbReference type="ARBA" id="ARBA00023163"/>
    </source>
</evidence>
<dbReference type="GO" id="GO:0005524">
    <property type="term" value="F:ATP binding"/>
    <property type="evidence" value="ECO:0007669"/>
    <property type="project" value="UniProtKB-KW"/>
</dbReference>
<evidence type="ECO:0000313" key="9">
    <source>
        <dbReference type="Proteomes" id="UP000030661"/>
    </source>
</evidence>
<dbReference type="InterPro" id="IPR003593">
    <property type="entry name" value="AAA+_ATPase"/>
</dbReference>